<organism evidence="4 5">
    <name type="scientific">Comamonas thiooxydans</name>
    <dbReference type="NCBI Taxonomy" id="363952"/>
    <lineage>
        <taxon>Bacteria</taxon>
        <taxon>Pseudomonadati</taxon>
        <taxon>Pseudomonadota</taxon>
        <taxon>Betaproteobacteria</taxon>
        <taxon>Burkholderiales</taxon>
        <taxon>Comamonadaceae</taxon>
        <taxon>Comamonas</taxon>
    </lineage>
</organism>
<sequence length="318" mass="35123">MKNFFTPVLIATAFLSVNAAAQQAVPALEPSQGVAVSSPVKPRPVLEDVKPVALNTTARSALSQGKAWQDATNRPIPGADGRVSFTYGNGLPVVICAPLRLCVIELQPGEKVNKQPQIGDSVRWIVTPDESGTGKNAQTLVVLKPKEAGLDTNLLIATDKRNYYLRIISSTSDYISRVSFEYPEDAKAEWQAYAAKRESLAQNEVAPDMSKMSIERLHFNYSIDGDAYFKPIRVIDNGEKTYIQLPPTAKSDEIPVLVILNQEGKEQLVNSRYINGWYEVDRLFDRAALILGVGKEQRKITITNNARYKSNSFFNFGG</sequence>
<dbReference type="Proteomes" id="UP000029567">
    <property type="component" value="Unassembled WGS sequence"/>
</dbReference>
<evidence type="ECO:0000313" key="4">
    <source>
        <dbReference type="EMBL" id="KGG84772.1"/>
    </source>
</evidence>
<dbReference type="Pfam" id="PF03524">
    <property type="entry name" value="CagX"/>
    <property type="match status" value="1"/>
</dbReference>
<comment type="caution">
    <text evidence="4">The sequence shown here is derived from an EMBL/GenBank/DDBJ whole genome shotgun (WGS) entry which is preliminary data.</text>
</comment>
<keyword evidence="2 3" id="KW-0732">Signal</keyword>
<evidence type="ECO:0008006" key="6">
    <source>
        <dbReference type="Google" id="ProtNLM"/>
    </source>
</evidence>
<dbReference type="RefSeq" id="WP_052088438.1">
    <property type="nucleotide sequence ID" value="NZ_AWTN01000124.1"/>
</dbReference>
<dbReference type="EMBL" id="AWTN01000124">
    <property type="protein sequence ID" value="KGG84772.1"/>
    <property type="molecule type" value="Genomic_DNA"/>
</dbReference>
<evidence type="ECO:0000313" key="5">
    <source>
        <dbReference type="Proteomes" id="UP000029567"/>
    </source>
</evidence>
<evidence type="ECO:0000256" key="3">
    <source>
        <dbReference type="SAM" id="SignalP"/>
    </source>
</evidence>
<evidence type="ECO:0000256" key="1">
    <source>
        <dbReference type="ARBA" id="ARBA00006135"/>
    </source>
</evidence>
<dbReference type="InterPro" id="IPR033645">
    <property type="entry name" value="VirB9/CagX/TrbG_C"/>
</dbReference>
<reference evidence="4 5" key="1">
    <citation type="submission" date="2013-09" db="EMBL/GenBank/DDBJ databases">
        <title>High correlation between genotypes and phenotypes of environmental bacteria Comamonas testosteroni strains.</title>
        <authorList>
            <person name="Liu L."/>
            <person name="Zhu W."/>
            <person name="Xia X."/>
            <person name="Xu B."/>
            <person name="Luo M."/>
            <person name="Wang G."/>
        </authorList>
    </citation>
    <scope>NUCLEOTIDE SEQUENCE [LARGE SCALE GENOMIC DNA]</scope>
    <source>
        <strain evidence="4 5">JL14</strain>
    </source>
</reference>
<feature type="chain" id="PRO_5002408890" description="P-type conjugative transfer protein TrbG" evidence="3">
    <location>
        <begin position="20"/>
        <end position="318"/>
    </location>
</feature>
<feature type="signal peptide" evidence="3">
    <location>
        <begin position="1"/>
        <end position="19"/>
    </location>
</feature>
<dbReference type="InterPro" id="IPR038161">
    <property type="entry name" value="VirB9/CagX/TrbG_C_sf"/>
</dbReference>
<dbReference type="NCBIfam" id="TIGR02775">
    <property type="entry name" value="TrbG_Ti"/>
    <property type="match status" value="1"/>
</dbReference>
<proteinExistence type="inferred from homology"/>
<dbReference type="AlphaFoldDB" id="A0A0E3B8J1"/>
<dbReference type="InterPro" id="IPR014142">
    <property type="entry name" value="TrbG_Ti"/>
</dbReference>
<dbReference type="Gene3D" id="2.60.40.2500">
    <property type="match status" value="1"/>
</dbReference>
<gene>
    <name evidence="4" type="ORF">P245_22955</name>
</gene>
<evidence type="ECO:0000256" key="2">
    <source>
        <dbReference type="ARBA" id="ARBA00022729"/>
    </source>
</evidence>
<accession>A0A0E3B8J1</accession>
<dbReference type="CDD" id="cd06911">
    <property type="entry name" value="VirB9_CagX_TrbG"/>
    <property type="match status" value="1"/>
</dbReference>
<dbReference type="InterPro" id="IPR010258">
    <property type="entry name" value="Conjugal_tfr_TrbG/VirB9/CagX"/>
</dbReference>
<name>A0A0E3B8J1_9BURK</name>
<comment type="similarity">
    <text evidence="1">Belongs to the TrbG/VirB9 family.</text>
</comment>
<protein>
    <recommendedName>
        <fullName evidence="6">P-type conjugative transfer protein TrbG</fullName>
    </recommendedName>
</protein>